<evidence type="ECO:0000313" key="2">
    <source>
        <dbReference type="Proteomes" id="UP001152300"/>
    </source>
</evidence>
<dbReference type="EMBL" id="JAPEIS010000001">
    <property type="protein sequence ID" value="KAJ8070792.1"/>
    <property type="molecule type" value="Genomic_DNA"/>
</dbReference>
<protein>
    <submittedName>
        <fullName evidence="1">Uncharacterized protein</fullName>
    </submittedName>
</protein>
<reference evidence="1" key="1">
    <citation type="submission" date="2022-11" db="EMBL/GenBank/DDBJ databases">
        <title>Genome Resource of Sclerotinia nivalis Strain SnTB1, a Plant Pathogen Isolated from American Ginseng.</title>
        <authorList>
            <person name="Fan S."/>
        </authorList>
    </citation>
    <scope>NUCLEOTIDE SEQUENCE</scope>
    <source>
        <strain evidence="1">SnTB1</strain>
    </source>
</reference>
<dbReference type="Proteomes" id="UP001152300">
    <property type="component" value="Unassembled WGS sequence"/>
</dbReference>
<proteinExistence type="predicted"/>
<keyword evidence="2" id="KW-1185">Reference proteome</keyword>
<gene>
    <name evidence="1" type="ORF">OCU04_001154</name>
</gene>
<dbReference type="OrthoDB" id="3561817at2759"/>
<comment type="caution">
    <text evidence="1">The sequence shown here is derived from an EMBL/GenBank/DDBJ whole genome shotgun (WGS) entry which is preliminary data.</text>
</comment>
<organism evidence="1 2">
    <name type="scientific">Sclerotinia nivalis</name>
    <dbReference type="NCBI Taxonomy" id="352851"/>
    <lineage>
        <taxon>Eukaryota</taxon>
        <taxon>Fungi</taxon>
        <taxon>Dikarya</taxon>
        <taxon>Ascomycota</taxon>
        <taxon>Pezizomycotina</taxon>
        <taxon>Leotiomycetes</taxon>
        <taxon>Helotiales</taxon>
        <taxon>Sclerotiniaceae</taxon>
        <taxon>Sclerotinia</taxon>
    </lineage>
</organism>
<dbReference type="AlphaFoldDB" id="A0A9X0AXL0"/>
<accession>A0A9X0AXL0</accession>
<sequence length="106" mass="12360">MLSFDRTILGYILATRSQHGDFAAYHDRFNHEDAYMLCSCRKRKSPLHFYFCKIGNAQKTLSKLPPSKAIPYLLGSMEGTTKLAVWLKSTKFYQDIYPRFPIQFID</sequence>
<evidence type="ECO:0000313" key="1">
    <source>
        <dbReference type="EMBL" id="KAJ8070792.1"/>
    </source>
</evidence>
<name>A0A9X0AXL0_9HELO</name>